<dbReference type="EMBL" id="CP012333">
    <property type="protein sequence ID" value="AKU95706.1"/>
    <property type="molecule type" value="Genomic_DNA"/>
</dbReference>
<sequence>MFVPPVHAANRASPRRGVSEDGVGEMTLVRMAHGERDFVEETRTLTVDVLLNG</sequence>
<evidence type="ECO:0000256" key="1">
    <source>
        <dbReference type="SAM" id="MobiDB-lite"/>
    </source>
</evidence>
<dbReference type="KEGG" id="llu:AKJ09_02370"/>
<evidence type="ECO:0000313" key="2">
    <source>
        <dbReference type="EMBL" id="AKU95706.1"/>
    </source>
</evidence>
<gene>
    <name evidence="2" type="ORF">AKJ09_02370</name>
</gene>
<organism evidence="2 3">
    <name type="scientific">Labilithrix luteola</name>
    <dbReference type="NCBI Taxonomy" id="1391654"/>
    <lineage>
        <taxon>Bacteria</taxon>
        <taxon>Pseudomonadati</taxon>
        <taxon>Myxococcota</taxon>
        <taxon>Polyangia</taxon>
        <taxon>Polyangiales</taxon>
        <taxon>Labilitrichaceae</taxon>
        <taxon>Labilithrix</taxon>
    </lineage>
</organism>
<dbReference type="Proteomes" id="UP000064967">
    <property type="component" value="Chromosome"/>
</dbReference>
<protein>
    <submittedName>
        <fullName evidence="2">Uncharacterized protein</fullName>
    </submittedName>
</protein>
<name>A0A0K1PQR5_9BACT</name>
<keyword evidence="3" id="KW-1185">Reference proteome</keyword>
<dbReference type="STRING" id="1391654.AKJ09_02370"/>
<evidence type="ECO:0000313" key="3">
    <source>
        <dbReference type="Proteomes" id="UP000064967"/>
    </source>
</evidence>
<proteinExistence type="predicted"/>
<dbReference type="AlphaFoldDB" id="A0A0K1PQR5"/>
<accession>A0A0K1PQR5</accession>
<feature type="region of interest" description="Disordered" evidence="1">
    <location>
        <begin position="1"/>
        <end position="21"/>
    </location>
</feature>
<reference evidence="2 3" key="1">
    <citation type="submission" date="2015-08" db="EMBL/GenBank/DDBJ databases">
        <authorList>
            <person name="Babu N.S."/>
            <person name="Beckwith C.J."/>
            <person name="Beseler K.G."/>
            <person name="Brison A."/>
            <person name="Carone J.V."/>
            <person name="Caskin T.P."/>
            <person name="Diamond M."/>
            <person name="Durham M.E."/>
            <person name="Foxe J.M."/>
            <person name="Go M."/>
            <person name="Henderson B.A."/>
            <person name="Jones I.B."/>
            <person name="McGettigan J.A."/>
            <person name="Micheletti S.J."/>
            <person name="Nasrallah M.E."/>
            <person name="Ortiz D."/>
            <person name="Piller C.R."/>
            <person name="Privatt S.R."/>
            <person name="Schneider S.L."/>
            <person name="Sharp S."/>
            <person name="Smith T.C."/>
            <person name="Stanton J.D."/>
            <person name="Ullery H.E."/>
            <person name="Wilson R.J."/>
            <person name="Serrano M.G."/>
            <person name="Buck G."/>
            <person name="Lee V."/>
            <person name="Wang Y."/>
            <person name="Carvalho R."/>
            <person name="Voegtly L."/>
            <person name="Shi R."/>
            <person name="Duckworth R."/>
            <person name="Johnson A."/>
            <person name="Loviza R."/>
            <person name="Walstead R."/>
            <person name="Shah Z."/>
            <person name="Kiflezghi M."/>
            <person name="Wade K."/>
            <person name="Ball S.L."/>
            <person name="Bradley K.W."/>
            <person name="Asai D.J."/>
            <person name="Bowman C.A."/>
            <person name="Russell D.A."/>
            <person name="Pope W.H."/>
            <person name="Jacobs-Sera D."/>
            <person name="Hendrix R.W."/>
            <person name="Hatfull G.F."/>
        </authorList>
    </citation>
    <scope>NUCLEOTIDE SEQUENCE [LARGE SCALE GENOMIC DNA]</scope>
    <source>
        <strain evidence="2 3">DSM 27648</strain>
    </source>
</reference>